<dbReference type="Gene3D" id="3.30.365.10">
    <property type="entry name" value="Aldehyde oxidase/xanthine dehydrogenase, molybdopterin binding domain"/>
    <property type="match status" value="1"/>
</dbReference>
<reference evidence="3" key="1">
    <citation type="submission" date="2020-05" db="EMBL/GenBank/DDBJ databases">
        <authorList>
            <person name="Chiriac C."/>
            <person name="Salcher M."/>
            <person name="Ghai R."/>
            <person name="Kavagutti S V."/>
        </authorList>
    </citation>
    <scope>NUCLEOTIDE SEQUENCE</scope>
</reference>
<gene>
    <name evidence="3" type="ORF">UFOPK2350_00564</name>
</gene>
<dbReference type="PANTHER" id="PTHR11908:SF132">
    <property type="entry name" value="ALDEHYDE OXIDASE 1-RELATED"/>
    <property type="match status" value="1"/>
</dbReference>
<evidence type="ECO:0000259" key="2">
    <source>
        <dbReference type="Pfam" id="PF20256"/>
    </source>
</evidence>
<dbReference type="GO" id="GO:0005506">
    <property type="term" value="F:iron ion binding"/>
    <property type="evidence" value="ECO:0007669"/>
    <property type="project" value="InterPro"/>
</dbReference>
<keyword evidence="1" id="KW-0500">Molybdenum</keyword>
<accession>A0A6J6MLD2</accession>
<dbReference type="SUPFAM" id="SSF56003">
    <property type="entry name" value="Molybdenum cofactor-binding domain"/>
    <property type="match status" value="1"/>
</dbReference>
<evidence type="ECO:0000313" key="3">
    <source>
        <dbReference type="EMBL" id="CAB4674566.1"/>
    </source>
</evidence>
<dbReference type="Pfam" id="PF20256">
    <property type="entry name" value="MoCoBD_2"/>
    <property type="match status" value="1"/>
</dbReference>
<dbReference type="AlphaFoldDB" id="A0A6J6MLD2"/>
<sequence length="126" mass="13376">MIACDDAGVILNPLLVDGQVHGGLAQGISQALFEEVRYDEDGNPLSTTLLDYLMPSAAEFPQFERVELETPSPINPLGAKGIGESGTIGSTPAVQNAVVDAVSHLGIRHIDMPLTPERVWRAITGN</sequence>
<dbReference type="GO" id="GO:0016491">
    <property type="term" value="F:oxidoreductase activity"/>
    <property type="evidence" value="ECO:0007669"/>
    <property type="project" value="InterPro"/>
</dbReference>
<dbReference type="InterPro" id="IPR016208">
    <property type="entry name" value="Ald_Oxase/xanthine_DH-like"/>
</dbReference>
<dbReference type="InterPro" id="IPR037165">
    <property type="entry name" value="AldOxase/xan_DH_Mopterin-bd_sf"/>
</dbReference>
<dbReference type="EMBL" id="CAEZXE010000034">
    <property type="protein sequence ID" value="CAB4674566.1"/>
    <property type="molecule type" value="Genomic_DNA"/>
</dbReference>
<dbReference type="PANTHER" id="PTHR11908">
    <property type="entry name" value="XANTHINE DEHYDROGENASE"/>
    <property type="match status" value="1"/>
</dbReference>
<proteinExistence type="predicted"/>
<dbReference type="InterPro" id="IPR046867">
    <property type="entry name" value="AldOxase/xan_DH_MoCoBD2"/>
</dbReference>
<organism evidence="3">
    <name type="scientific">freshwater metagenome</name>
    <dbReference type="NCBI Taxonomy" id="449393"/>
    <lineage>
        <taxon>unclassified sequences</taxon>
        <taxon>metagenomes</taxon>
        <taxon>ecological metagenomes</taxon>
    </lineage>
</organism>
<protein>
    <submittedName>
        <fullName evidence="3">Unannotated protein</fullName>
    </submittedName>
</protein>
<feature type="domain" description="Aldehyde oxidase/xanthine dehydrogenase second molybdopterin binding" evidence="2">
    <location>
        <begin position="2"/>
        <end position="61"/>
    </location>
</feature>
<evidence type="ECO:0000256" key="1">
    <source>
        <dbReference type="ARBA" id="ARBA00022505"/>
    </source>
</evidence>
<name>A0A6J6MLD2_9ZZZZ</name>